<dbReference type="EMBL" id="MCFF01000013">
    <property type="protein sequence ID" value="ORZ20168.1"/>
    <property type="molecule type" value="Genomic_DNA"/>
</dbReference>
<feature type="transmembrane region" description="Helical" evidence="6">
    <location>
        <begin position="606"/>
        <end position="627"/>
    </location>
</feature>
<dbReference type="GO" id="GO:0016020">
    <property type="term" value="C:membrane"/>
    <property type="evidence" value="ECO:0007669"/>
    <property type="project" value="UniProtKB-SubCell"/>
</dbReference>
<evidence type="ECO:0000256" key="3">
    <source>
        <dbReference type="ARBA" id="ARBA00022989"/>
    </source>
</evidence>
<feature type="compositionally biased region" description="Polar residues" evidence="5">
    <location>
        <begin position="533"/>
        <end position="551"/>
    </location>
</feature>
<feature type="transmembrane region" description="Helical" evidence="6">
    <location>
        <begin position="207"/>
        <end position="231"/>
    </location>
</feature>
<dbReference type="InterPro" id="IPR011701">
    <property type="entry name" value="MFS"/>
</dbReference>
<feature type="transmembrane region" description="Helical" evidence="6">
    <location>
        <begin position="672"/>
        <end position="691"/>
    </location>
</feature>
<dbReference type="PANTHER" id="PTHR23507">
    <property type="entry name" value="ZGC:174356"/>
    <property type="match status" value="1"/>
</dbReference>
<feature type="compositionally biased region" description="Polar residues" evidence="5">
    <location>
        <begin position="1"/>
        <end position="14"/>
    </location>
</feature>
<feature type="compositionally biased region" description="Low complexity" evidence="5">
    <location>
        <begin position="521"/>
        <end position="532"/>
    </location>
</feature>
<keyword evidence="2 6" id="KW-0812">Transmembrane</keyword>
<feature type="region of interest" description="Disordered" evidence="5">
    <location>
        <begin position="491"/>
        <end position="572"/>
    </location>
</feature>
<feature type="transmembrane region" description="Helical" evidence="6">
    <location>
        <begin position="272"/>
        <end position="292"/>
    </location>
</feature>
<protein>
    <submittedName>
        <fullName evidence="7">Major facilitator superfamily-domain-containing protein</fullName>
    </submittedName>
</protein>
<evidence type="ECO:0000256" key="5">
    <source>
        <dbReference type="SAM" id="MobiDB-lite"/>
    </source>
</evidence>
<evidence type="ECO:0000256" key="6">
    <source>
        <dbReference type="SAM" id="Phobius"/>
    </source>
</evidence>
<feature type="transmembrane region" description="Helical" evidence="6">
    <location>
        <begin position="392"/>
        <end position="414"/>
    </location>
</feature>
<dbReference type="Pfam" id="PF07690">
    <property type="entry name" value="MFS_1"/>
    <property type="match status" value="1"/>
</dbReference>
<organism evidence="7 8">
    <name type="scientific">Lobosporangium transversale</name>
    <dbReference type="NCBI Taxonomy" id="64571"/>
    <lineage>
        <taxon>Eukaryota</taxon>
        <taxon>Fungi</taxon>
        <taxon>Fungi incertae sedis</taxon>
        <taxon>Mucoromycota</taxon>
        <taxon>Mortierellomycotina</taxon>
        <taxon>Mortierellomycetes</taxon>
        <taxon>Mortierellales</taxon>
        <taxon>Mortierellaceae</taxon>
        <taxon>Lobosporangium</taxon>
    </lineage>
</organism>
<dbReference type="Gene3D" id="1.20.1250.20">
    <property type="entry name" value="MFS general substrate transporter like domains"/>
    <property type="match status" value="2"/>
</dbReference>
<feature type="transmembrane region" description="Helical" evidence="6">
    <location>
        <begin position="65"/>
        <end position="84"/>
    </location>
</feature>
<dbReference type="InParanoid" id="A0A1Y2GT59"/>
<reference evidence="7 8" key="1">
    <citation type="submission" date="2016-07" db="EMBL/GenBank/DDBJ databases">
        <title>Pervasive Adenine N6-methylation of Active Genes in Fungi.</title>
        <authorList>
            <consortium name="DOE Joint Genome Institute"/>
            <person name="Mondo S.J."/>
            <person name="Dannebaum R.O."/>
            <person name="Kuo R.C."/>
            <person name="Labutti K."/>
            <person name="Haridas S."/>
            <person name="Kuo A."/>
            <person name="Salamov A."/>
            <person name="Ahrendt S.R."/>
            <person name="Lipzen A."/>
            <person name="Sullivan W."/>
            <person name="Andreopoulos W.B."/>
            <person name="Clum A."/>
            <person name="Lindquist E."/>
            <person name="Daum C."/>
            <person name="Ramamoorthy G.K."/>
            <person name="Gryganskyi A."/>
            <person name="Culley D."/>
            <person name="Magnuson J.K."/>
            <person name="James T.Y."/>
            <person name="O'Malley M.A."/>
            <person name="Stajich J.E."/>
            <person name="Spatafora J.W."/>
            <person name="Visel A."/>
            <person name="Grigoriev I.V."/>
        </authorList>
    </citation>
    <scope>NUCLEOTIDE SEQUENCE [LARGE SCALE GENOMIC DNA]</scope>
    <source>
        <strain evidence="7 8">NRRL 3116</strain>
    </source>
</reference>
<feature type="compositionally biased region" description="Polar residues" evidence="5">
    <location>
        <begin position="506"/>
        <end position="515"/>
    </location>
</feature>
<comment type="subcellular location">
    <subcellularLocation>
        <location evidence="1">Membrane</location>
        <topology evidence="1">Multi-pass membrane protein</topology>
    </subcellularLocation>
</comment>
<evidence type="ECO:0000256" key="4">
    <source>
        <dbReference type="ARBA" id="ARBA00023136"/>
    </source>
</evidence>
<sequence>MTSPTRGQRSYNPHDTTKDTIWEENETSPLLPSSTNDNASDASDPISLYVKILAENLPWYKRPSVLWLIPIYGLTSMSGGMLFSSLGQFQAELLCREYMNRHEPANATATLITNTASFLLNAAVDISLRPAPGCNAPEIQAYTAKIVALMEVLGGIAATLSIGYYASLSDKYGRIKIMCVGILNSLSMLISIIIMRKWWDQVGLPFMAFATLVHGLLGGIGIGGTMSLAYAADCTEPSRRSLVFSWLHAALFMGLSIGPFLGGLIVKLTGSILLVVYTDIGVTILALLGLFITPESLPGKQSAHIQELYEQALKSNNQESPTKKSSLSSAAATAWHYHMIRSLQFFKPNGQNTNMILVGAISFLQMLALKGTFSILILYTNRAFNWTEYEDGILLSLSSSVRFFSLLVLLPILVHTYHKRTSKREAKTSKSATTTNTAKGKNNSNSNNNNINDNSDRIIANHPEQILGGGLDDPVVASRVEHLGEAALNLSDDEESFQERRRRQSTADSAITLTPNRMRRPSSSYSSPSSPSTLRKASLSSSTRPSSGITINNNSKANKANSSEEQGQQQSRKGDIKLDTWIVRLGFVINSTTYAGYGLATKGWHFYLWASLHAISIIASPSLKTILTNLVEPSQFGAALGAIQVVDSIAGIASPVVISGVYALTVGTWPEFVWYCCALLTGLCVILAFMIRPRQSNRTSQA</sequence>
<feature type="transmembrane region" description="Helical" evidence="6">
    <location>
        <begin position="144"/>
        <end position="165"/>
    </location>
</feature>
<evidence type="ECO:0000256" key="1">
    <source>
        <dbReference type="ARBA" id="ARBA00004141"/>
    </source>
</evidence>
<feature type="compositionally biased region" description="Low complexity" evidence="5">
    <location>
        <begin position="552"/>
        <end position="563"/>
    </location>
</feature>
<dbReference type="FunCoup" id="A0A1Y2GT59">
    <property type="interactions" value="19"/>
</dbReference>
<feature type="transmembrane region" description="Helical" evidence="6">
    <location>
        <begin position="243"/>
        <end position="266"/>
    </location>
</feature>
<dbReference type="InterPro" id="IPR036259">
    <property type="entry name" value="MFS_trans_sf"/>
</dbReference>
<feature type="transmembrane region" description="Helical" evidence="6">
    <location>
        <begin position="581"/>
        <end position="600"/>
    </location>
</feature>
<evidence type="ECO:0000313" key="8">
    <source>
        <dbReference type="Proteomes" id="UP000193648"/>
    </source>
</evidence>
<dbReference type="SUPFAM" id="SSF103473">
    <property type="entry name" value="MFS general substrate transporter"/>
    <property type="match status" value="2"/>
</dbReference>
<feature type="transmembrane region" description="Helical" evidence="6">
    <location>
        <begin position="639"/>
        <end position="666"/>
    </location>
</feature>
<gene>
    <name evidence="7" type="ORF">BCR41DRAFT_351389</name>
</gene>
<feature type="region of interest" description="Disordered" evidence="5">
    <location>
        <begin position="421"/>
        <end position="456"/>
    </location>
</feature>
<dbReference type="AlphaFoldDB" id="A0A1Y2GT59"/>
<dbReference type="RefSeq" id="XP_021882708.1">
    <property type="nucleotide sequence ID" value="XM_022023795.1"/>
</dbReference>
<dbReference type="GO" id="GO:0022857">
    <property type="term" value="F:transmembrane transporter activity"/>
    <property type="evidence" value="ECO:0007669"/>
    <property type="project" value="InterPro"/>
</dbReference>
<dbReference type="Proteomes" id="UP000193648">
    <property type="component" value="Unassembled WGS sequence"/>
</dbReference>
<feature type="compositionally biased region" description="Low complexity" evidence="5">
    <location>
        <begin position="429"/>
        <end position="456"/>
    </location>
</feature>
<name>A0A1Y2GT59_9FUNG</name>
<feature type="transmembrane region" description="Helical" evidence="6">
    <location>
        <begin position="177"/>
        <end position="195"/>
    </location>
</feature>
<dbReference type="OrthoDB" id="3026777at2759"/>
<keyword evidence="8" id="KW-1185">Reference proteome</keyword>
<proteinExistence type="predicted"/>
<accession>A0A1Y2GT59</accession>
<feature type="transmembrane region" description="Helical" evidence="6">
    <location>
        <begin position="356"/>
        <end position="380"/>
    </location>
</feature>
<comment type="caution">
    <text evidence="7">The sequence shown here is derived from an EMBL/GenBank/DDBJ whole genome shotgun (WGS) entry which is preliminary data.</text>
</comment>
<evidence type="ECO:0000256" key="2">
    <source>
        <dbReference type="ARBA" id="ARBA00022692"/>
    </source>
</evidence>
<dbReference type="GeneID" id="33565639"/>
<dbReference type="PANTHER" id="PTHR23507:SF1">
    <property type="entry name" value="FI18259P1-RELATED"/>
    <property type="match status" value="1"/>
</dbReference>
<keyword evidence="3 6" id="KW-1133">Transmembrane helix</keyword>
<evidence type="ECO:0000313" key="7">
    <source>
        <dbReference type="EMBL" id="ORZ20168.1"/>
    </source>
</evidence>
<feature type="region of interest" description="Disordered" evidence="5">
    <location>
        <begin position="1"/>
        <end position="40"/>
    </location>
</feature>
<keyword evidence="4 6" id="KW-0472">Membrane</keyword>